<sequence>MRKVFDKHKIPTSIRGYIYSFLSMRDEFNLVLHQIDTGVHMKLLFIGIVDTGYTDIYGFPKKIKQITSAIDAYKPRYSCFSPDPSKGKFNKYIHLSEEYSYTPSAWPSYKSRQDPEIRCHMCGYRKRYKDKNRAHLTDCTCVYNSIEWLSSKPIYH</sequence>
<organism evidence="1">
    <name type="scientific">Megaviridae environmental sample</name>
    <dbReference type="NCBI Taxonomy" id="1737588"/>
    <lineage>
        <taxon>Viruses</taxon>
        <taxon>Varidnaviria</taxon>
        <taxon>Bamfordvirae</taxon>
        <taxon>Nucleocytoviricota</taxon>
        <taxon>Megaviricetes</taxon>
        <taxon>Imitervirales</taxon>
        <taxon>Mimiviridae</taxon>
        <taxon>environmental samples</taxon>
    </lineage>
</organism>
<evidence type="ECO:0000313" key="1">
    <source>
        <dbReference type="EMBL" id="QFG75013.1"/>
    </source>
</evidence>
<protein>
    <submittedName>
        <fullName evidence="1">Uncharacterized protein</fullName>
    </submittedName>
</protein>
<proteinExistence type="predicted"/>
<reference evidence="1" key="1">
    <citation type="journal article" date="2019" name="Philos. Trans. R. Soc. Lond., B, Biol. Sci.">
        <title>Targeted metagenomic recovery of four divergent viruses reveals shared and distinctive characteristics of giant viruses of marine eukaryotes.</title>
        <authorList>
            <person name="Needham D.M."/>
            <person name="Poirier C."/>
            <person name="Hehenberger E."/>
            <person name="Jimenez V."/>
            <person name="Swalwell J.E."/>
            <person name="Santoro A.E."/>
            <person name="Worden A.Z."/>
        </authorList>
    </citation>
    <scope>NUCLEOTIDE SEQUENCE</scope>
    <source>
        <strain evidence="1">OPacV-421</strain>
    </source>
</reference>
<name>A0A5J6VLY9_9VIRU</name>
<dbReference type="EMBL" id="MN448296">
    <property type="protein sequence ID" value="QFG75013.1"/>
    <property type="molecule type" value="Genomic_DNA"/>
</dbReference>
<accession>A0A5J6VLY9</accession>